<gene>
    <name evidence="1" type="ORF">AGLY_001898</name>
</gene>
<keyword evidence="2" id="KW-1185">Reference proteome</keyword>
<evidence type="ECO:0008006" key="3">
    <source>
        <dbReference type="Google" id="ProtNLM"/>
    </source>
</evidence>
<organism evidence="1 2">
    <name type="scientific">Aphis glycines</name>
    <name type="common">Soybean aphid</name>
    <dbReference type="NCBI Taxonomy" id="307491"/>
    <lineage>
        <taxon>Eukaryota</taxon>
        <taxon>Metazoa</taxon>
        <taxon>Ecdysozoa</taxon>
        <taxon>Arthropoda</taxon>
        <taxon>Hexapoda</taxon>
        <taxon>Insecta</taxon>
        <taxon>Pterygota</taxon>
        <taxon>Neoptera</taxon>
        <taxon>Paraneoptera</taxon>
        <taxon>Hemiptera</taxon>
        <taxon>Sternorrhyncha</taxon>
        <taxon>Aphidomorpha</taxon>
        <taxon>Aphidoidea</taxon>
        <taxon>Aphididae</taxon>
        <taxon>Aphidini</taxon>
        <taxon>Aphis</taxon>
        <taxon>Aphis</taxon>
    </lineage>
</organism>
<accession>A0A6G0U568</accession>
<dbReference type="EMBL" id="VYZN01000004">
    <property type="protein sequence ID" value="KAE9543920.1"/>
    <property type="molecule type" value="Genomic_DNA"/>
</dbReference>
<dbReference type="Proteomes" id="UP000475862">
    <property type="component" value="Unassembled WGS sequence"/>
</dbReference>
<reference evidence="1 2" key="1">
    <citation type="submission" date="2019-08" db="EMBL/GenBank/DDBJ databases">
        <title>The genome of the soybean aphid Biotype 1, its phylome, world population structure and adaptation to the North American continent.</title>
        <authorList>
            <person name="Giordano R."/>
            <person name="Donthu R.K."/>
            <person name="Hernandez A.G."/>
            <person name="Wright C.L."/>
            <person name="Zimin A.V."/>
        </authorList>
    </citation>
    <scope>NUCLEOTIDE SEQUENCE [LARGE SCALE GENOMIC DNA]</scope>
    <source>
        <tissue evidence="1">Whole aphids</tissue>
    </source>
</reference>
<dbReference type="AlphaFoldDB" id="A0A6G0U568"/>
<evidence type="ECO:0000313" key="1">
    <source>
        <dbReference type="EMBL" id="KAE9543920.1"/>
    </source>
</evidence>
<dbReference type="OrthoDB" id="10311836at2759"/>
<comment type="caution">
    <text evidence="1">The sequence shown here is derived from an EMBL/GenBank/DDBJ whole genome shotgun (WGS) entry which is preliminary data.</text>
</comment>
<evidence type="ECO:0000313" key="2">
    <source>
        <dbReference type="Proteomes" id="UP000475862"/>
    </source>
</evidence>
<name>A0A6G0U568_APHGL</name>
<protein>
    <recommendedName>
        <fullName evidence="3">Integrase catalytic domain-containing protein</fullName>
    </recommendedName>
</protein>
<sequence>MQSVCRIDFIDNQNRTDKISKFVLIYQNLRRKSYLLKPLKSLCASDVVNVLVDIFKVVGVPFLLICERDRLFSFQIACHLFFLNIKTRIFYGNTQIYNHKNHAIFITKIIGDMIDTWLMLNDADKWIEGLDIIQFQMNHNIYHEVVHLPTNFNNSYSSNSKQCVTELKNTTKSVFGTNIQVKRINMNNGLSNRIQTVVRNFQKKTKFNLKTETELSIFSSNKIIDLAEDNDKYEIINEILNKLKHQNPISGFREIHNNEYPQLHQKAAKKCSSTKIQQKHNECSISNTYTFNVDDMLVPNAVQGCSNVDGMQSNEESIGNNTTDKEKSPELVQEATSEYSNLEDVQGNKESNTSNTTIQKELNRMVQEAVLECSNLVELPLQGDDECI</sequence>
<proteinExistence type="predicted"/>